<organism evidence="3 4">
    <name type="scientific">Lingula anatina</name>
    <name type="common">Brachiopod</name>
    <name type="synonym">Lingula unguis</name>
    <dbReference type="NCBI Taxonomy" id="7574"/>
    <lineage>
        <taxon>Eukaryota</taxon>
        <taxon>Metazoa</taxon>
        <taxon>Spiralia</taxon>
        <taxon>Lophotrochozoa</taxon>
        <taxon>Brachiopoda</taxon>
        <taxon>Linguliformea</taxon>
        <taxon>Lingulata</taxon>
        <taxon>Lingulida</taxon>
        <taxon>Linguloidea</taxon>
        <taxon>Lingulidae</taxon>
        <taxon>Lingula</taxon>
    </lineage>
</organism>
<keyword evidence="1" id="KW-1133">Transmembrane helix</keyword>
<dbReference type="GO" id="GO:0043235">
    <property type="term" value="C:receptor complex"/>
    <property type="evidence" value="ECO:0007669"/>
    <property type="project" value="TreeGrafter"/>
</dbReference>
<proteinExistence type="predicted"/>
<dbReference type="GO" id="GO:0004714">
    <property type="term" value="F:transmembrane receptor protein tyrosine kinase activity"/>
    <property type="evidence" value="ECO:0007669"/>
    <property type="project" value="TreeGrafter"/>
</dbReference>
<keyword evidence="1" id="KW-0472">Membrane</keyword>
<dbReference type="PANTHER" id="PTHR24416:SF621">
    <property type="entry name" value="TYROSINE KINASE RECEPTOR CAD96CA"/>
    <property type="match status" value="1"/>
</dbReference>
<feature type="domain" description="Protein kinase" evidence="2">
    <location>
        <begin position="148"/>
        <end position="336"/>
    </location>
</feature>
<dbReference type="GO" id="GO:0005886">
    <property type="term" value="C:plasma membrane"/>
    <property type="evidence" value="ECO:0007669"/>
    <property type="project" value="TreeGrafter"/>
</dbReference>
<keyword evidence="1" id="KW-0812">Transmembrane</keyword>
<dbReference type="AlphaFoldDB" id="A0A1S3JYW3"/>
<evidence type="ECO:0000313" key="4">
    <source>
        <dbReference type="RefSeq" id="XP_013415487.1"/>
    </source>
</evidence>
<dbReference type="PANTHER" id="PTHR24416">
    <property type="entry name" value="TYROSINE-PROTEIN KINASE RECEPTOR"/>
    <property type="match status" value="1"/>
</dbReference>
<dbReference type="STRING" id="7574.A0A1S3JYW3"/>
<dbReference type="KEGG" id="lak:106177295"/>
<name>A0A1S3JYW3_LINAN</name>
<dbReference type="GeneID" id="106177295"/>
<dbReference type="Pfam" id="PF07714">
    <property type="entry name" value="PK_Tyr_Ser-Thr"/>
    <property type="match status" value="1"/>
</dbReference>
<dbReference type="InParanoid" id="A0A1S3JYW3"/>
<dbReference type="InterPro" id="IPR011009">
    <property type="entry name" value="Kinase-like_dom_sf"/>
</dbReference>
<evidence type="ECO:0000313" key="3">
    <source>
        <dbReference type="Proteomes" id="UP000085678"/>
    </source>
</evidence>
<dbReference type="GO" id="GO:0007169">
    <property type="term" value="P:cell surface receptor protein tyrosine kinase signaling pathway"/>
    <property type="evidence" value="ECO:0007669"/>
    <property type="project" value="TreeGrafter"/>
</dbReference>
<evidence type="ECO:0000256" key="1">
    <source>
        <dbReference type="SAM" id="Phobius"/>
    </source>
</evidence>
<accession>A0A1S3JYW3</accession>
<dbReference type="OrthoDB" id="4062651at2759"/>
<keyword evidence="3" id="KW-1185">Reference proteome</keyword>
<reference evidence="4" key="1">
    <citation type="submission" date="2025-08" db="UniProtKB">
        <authorList>
            <consortium name="RefSeq"/>
        </authorList>
    </citation>
    <scope>IDENTIFICATION</scope>
    <source>
        <tissue evidence="4">Gonads</tissue>
    </source>
</reference>
<dbReference type="InterPro" id="IPR050122">
    <property type="entry name" value="RTK"/>
</dbReference>
<dbReference type="GO" id="GO:0005524">
    <property type="term" value="F:ATP binding"/>
    <property type="evidence" value="ECO:0007669"/>
    <property type="project" value="InterPro"/>
</dbReference>
<dbReference type="PROSITE" id="PS50011">
    <property type="entry name" value="PROTEIN_KINASE_DOM"/>
    <property type="match status" value="1"/>
</dbReference>
<evidence type="ECO:0000259" key="2">
    <source>
        <dbReference type="PROSITE" id="PS50011"/>
    </source>
</evidence>
<dbReference type="Proteomes" id="UP000085678">
    <property type="component" value="Unplaced"/>
</dbReference>
<dbReference type="SUPFAM" id="SSF56112">
    <property type="entry name" value="Protein kinase-like (PK-like)"/>
    <property type="match status" value="1"/>
</dbReference>
<protein>
    <submittedName>
        <fullName evidence="4">Tyrosine kinase receptor Cad96Ca-like</fullName>
    </submittedName>
</protein>
<dbReference type="Gene3D" id="1.10.510.10">
    <property type="entry name" value="Transferase(Phosphotransferase) domain 1"/>
    <property type="match status" value="1"/>
</dbReference>
<dbReference type="RefSeq" id="XP_013415487.1">
    <property type="nucleotide sequence ID" value="XM_013560033.1"/>
</dbReference>
<gene>
    <name evidence="4" type="primary">LOC106177295</name>
</gene>
<sequence length="336" mass="37531">MGDKLYNIARVLLAYLVCCHQEKSSTSSSTTTSTTTSTKTVHVAVGAGKLKGGEAHYSPEDVGVIVGTVVAEVIILLGAAAVLFVLFRRGILHRFWKKRQSGDTVDVDVTESNNEYALLDIKEVKSKEDTYTELRGKMTSLDIPPGEIRLDEKIGEGRFWEVWKGEAIIRKKARTVAVKRVKDQSSEKDELVSSFEKEIQTMKTLSPHPHVVMFYGSSQQNGASLMVLEFMSNGNLKQLLRNSRGTGEYSNLHGLSNTLTSQQLMTFAFQVASGMTYVAKHKLLHRDLATRTVLLDDQLTCKISDFGLSKDISQSREHEYNTMVNFLILALFTWKK</sequence>
<dbReference type="InterPro" id="IPR000719">
    <property type="entry name" value="Prot_kinase_dom"/>
</dbReference>
<dbReference type="InterPro" id="IPR001245">
    <property type="entry name" value="Ser-Thr/Tyr_kinase_cat_dom"/>
</dbReference>
<feature type="transmembrane region" description="Helical" evidence="1">
    <location>
        <begin position="64"/>
        <end position="87"/>
    </location>
</feature>